<organism evidence="13 14">
    <name type="scientific">Meristemomyces frigidus</name>
    <dbReference type="NCBI Taxonomy" id="1508187"/>
    <lineage>
        <taxon>Eukaryota</taxon>
        <taxon>Fungi</taxon>
        <taxon>Dikarya</taxon>
        <taxon>Ascomycota</taxon>
        <taxon>Pezizomycotina</taxon>
        <taxon>Dothideomycetes</taxon>
        <taxon>Dothideomycetidae</taxon>
        <taxon>Mycosphaerellales</taxon>
        <taxon>Teratosphaeriaceae</taxon>
        <taxon>Meristemomyces</taxon>
    </lineage>
</organism>
<sequence>MSLFGEESATATPPARKSAGLFGDDDDDAPSQPKTSSGGMFGDSSVANASDDSPWGFTPTKKSSGGRGSVVKTLLANADVPDIYIDTFDAMQSGGFISAHQCRTLLSETVPSNKEVIWNIISNQGQAQELGRNEFSVLLALMGLAQEGEELSLDAVDERRNKLPTPSLPAREQPAPKAPATPQQQPAVQSGAQQNGHGRKTSFGAGFAESDPWGSPDLHKGHKHINGAAAQRTTSTFTTNAAEPAESAVGAGYGSAQAGNVADNQQWGGASSYGANSTGSEGFGASGASGEGFGEGSGTVRRAAPPRVLTSKGAEEVVTVNLLEEKEGIFLFQHRNYEVASIRRNSKVIRRYSDFVWLLDCLHKRYPFRQLPLLPPKRVAINGNHIAADQTFVERRRRGLARFANALVRHPVLREEQLVVMFLTVPTELAVWRKQATISVQEEFLGKPLPPSLEDSLPQNLQDTFDTVRSGARRSADLYINLCNLTERLCKRKEAIAAEYGRFSLNLTSILDTTQDTYAIDTNDVPLLNEGLKGTAKHIGTSQSLLEDESRAWDEGLLEDLKTVRDAFVSVREMFERRERLSRDNIPALERRIMANENKLQGVKGKGDAAKPGEAEKVENAIVADKQSIVDQHARSVFIKECVRDEILFFNSTQFFIGRLCQDWAQERVKYAELQADCWKGLVEDVEGMPLGD</sequence>
<dbReference type="GO" id="GO:0042147">
    <property type="term" value="P:retrograde transport, endosome to Golgi"/>
    <property type="evidence" value="ECO:0007669"/>
    <property type="project" value="InterPro"/>
</dbReference>
<dbReference type="InterPro" id="IPR035704">
    <property type="entry name" value="SNX8/Mvp1_PX"/>
</dbReference>
<feature type="region of interest" description="Disordered" evidence="11">
    <location>
        <begin position="1"/>
        <end position="68"/>
    </location>
</feature>
<gene>
    <name evidence="13" type="ORF">LTR62_000261</name>
</gene>
<dbReference type="EMBL" id="JAVRRL010000001">
    <property type="protein sequence ID" value="KAK5119050.1"/>
    <property type="molecule type" value="Genomic_DNA"/>
</dbReference>
<comment type="function">
    <text evidence="1">Required for vacuolar protein sorting.</text>
</comment>
<dbReference type="GO" id="GO:0016020">
    <property type="term" value="C:membrane"/>
    <property type="evidence" value="ECO:0007669"/>
    <property type="project" value="UniProtKB-SubCell"/>
</dbReference>
<keyword evidence="9" id="KW-0472">Membrane</keyword>
<evidence type="ECO:0000256" key="1">
    <source>
        <dbReference type="ARBA" id="ARBA00002474"/>
    </source>
</evidence>
<evidence type="ECO:0000256" key="8">
    <source>
        <dbReference type="ARBA" id="ARBA00022927"/>
    </source>
</evidence>
<dbReference type="Gene3D" id="1.20.1270.60">
    <property type="entry name" value="Arfaptin homology (AH) domain/BAR domain"/>
    <property type="match status" value="1"/>
</dbReference>
<evidence type="ECO:0000256" key="11">
    <source>
        <dbReference type="SAM" id="MobiDB-lite"/>
    </source>
</evidence>
<dbReference type="Gene3D" id="3.30.1520.10">
    <property type="entry name" value="Phox-like domain"/>
    <property type="match status" value="1"/>
</dbReference>
<dbReference type="GO" id="GO:0032266">
    <property type="term" value="F:phosphatidylinositol-3-phosphate binding"/>
    <property type="evidence" value="ECO:0007669"/>
    <property type="project" value="TreeGrafter"/>
</dbReference>
<evidence type="ECO:0000259" key="12">
    <source>
        <dbReference type="PROSITE" id="PS50195"/>
    </source>
</evidence>
<dbReference type="GO" id="GO:0005829">
    <property type="term" value="C:cytosol"/>
    <property type="evidence" value="ECO:0007669"/>
    <property type="project" value="GOC"/>
</dbReference>
<evidence type="ECO:0000256" key="4">
    <source>
        <dbReference type="ARBA" id="ARBA00010883"/>
    </source>
</evidence>
<feature type="domain" description="PX" evidence="12">
    <location>
        <begin position="315"/>
        <end position="429"/>
    </location>
</feature>
<dbReference type="SMART" id="SM00312">
    <property type="entry name" value="PX"/>
    <property type="match status" value="1"/>
</dbReference>
<dbReference type="FunFam" id="1.20.1270.60:FF:000072">
    <property type="entry name" value="Sorting nexin MVP1"/>
    <property type="match status" value="1"/>
</dbReference>
<evidence type="ECO:0000256" key="7">
    <source>
        <dbReference type="ARBA" id="ARBA00022490"/>
    </source>
</evidence>
<name>A0AAN7YK61_9PEZI</name>
<dbReference type="Proteomes" id="UP001310890">
    <property type="component" value="Unassembled WGS sequence"/>
</dbReference>
<accession>A0AAN7YK61</accession>
<comment type="similarity">
    <text evidence="4">Belongs to the sorting nexin family.</text>
</comment>
<dbReference type="GO" id="GO:0006623">
    <property type="term" value="P:protein targeting to vacuole"/>
    <property type="evidence" value="ECO:0007669"/>
    <property type="project" value="TreeGrafter"/>
</dbReference>
<dbReference type="CDD" id="cd07597">
    <property type="entry name" value="BAR_SNX8"/>
    <property type="match status" value="1"/>
</dbReference>
<feature type="compositionally biased region" description="Low complexity" evidence="11">
    <location>
        <begin position="173"/>
        <end position="194"/>
    </location>
</feature>
<dbReference type="InterPro" id="IPR028662">
    <property type="entry name" value="SNX8/Mvp1"/>
</dbReference>
<dbReference type="FunFam" id="3.30.1520.10:FF:000037">
    <property type="entry name" value="Sorting nexin mvp-1"/>
    <property type="match status" value="1"/>
</dbReference>
<reference evidence="13" key="1">
    <citation type="submission" date="2023-08" db="EMBL/GenBank/DDBJ databases">
        <title>Black Yeasts Isolated from many extreme environments.</title>
        <authorList>
            <person name="Coleine C."/>
            <person name="Stajich J.E."/>
            <person name="Selbmann L."/>
        </authorList>
    </citation>
    <scope>NUCLEOTIDE SEQUENCE</scope>
    <source>
        <strain evidence="13">CCFEE 5401</strain>
    </source>
</reference>
<feature type="compositionally biased region" description="Gly residues" evidence="11">
    <location>
        <begin position="282"/>
        <end position="297"/>
    </location>
</feature>
<proteinExistence type="inferred from homology"/>
<feature type="region of interest" description="Disordered" evidence="11">
    <location>
        <begin position="282"/>
        <end position="307"/>
    </location>
</feature>
<keyword evidence="8" id="KW-0653">Protein transport</keyword>
<dbReference type="Pfam" id="PF00787">
    <property type="entry name" value="PX"/>
    <property type="match status" value="1"/>
</dbReference>
<evidence type="ECO:0000256" key="2">
    <source>
        <dbReference type="ARBA" id="ARBA00004287"/>
    </source>
</evidence>
<dbReference type="PANTHER" id="PTHR47554">
    <property type="entry name" value="SORTING NEXIN MVP1"/>
    <property type="match status" value="1"/>
</dbReference>
<keyword evidence="6" id="KW-0813">Transport</keyword>
<dbReference type="InterPro" id="IPR036871">
    <property type="entry name" value="PX_dom_sf"/>
</dbReference>
<comment type="subcellular location">
    <subcellularLocation>
        <location evidence="3">Cytoplasm</location>
    </subcellularLocation>
    <subcellularLocation>
        <location evidence="2">Membrane</location>
        <topology evidence="2">Peripheral membrane protein</topology>
        <orientation evidence="2">Cytoplasmic side</orientation>
    </subcellularLocation>
</comment>
<dbReference type="InterPro" id="IPR027267">
    <property type="entry name" value="AH/BAR_dom_sf"/>
</dbReference>
<dbReference type="AlphaFoldDB" id="A0AAN7YK61"/>
<dbReference type="CDD" id="cd06866">
    <property type="entry name" value="PX_SNX8_Mvp1p_like"/>
    <property type="match status" value="1"/>
</dbReference>
<evidence type="ECO:0000256" key="5">
    <source>
        <dbReference type="ARBA" id="ARBA00014268"/>
    </source>
</evidence>
<feature type="region of interest" description="Disordered" evidence="11">
    <location>
        <begin position="161"/>
        <end position="222"/>
    </location>
</feature>
<dbReference type="SUPFAM" id="SSF64268">
    <property type="entry name" value="PX domain"/>
    <property type="match status" value="1"/>
</dbReference>
<evidence type="ECO:0000256" key="6">
    <source>
        <dbReference type="ARBA" id="ARBA00022448"/>
    </source>
</evidence>
<evidence type="ECO:0000256" key="3">
    <source>
        <dbReference type="ARBA" id="ARBA00004496"/>
    </source>
</evidence>
<evidence type="ECO:0000313" key="14">
    <source>
        <dbReference type="Proteomes" id="UP001310890"/>
    </source>
</evidence>
<dbReference type="GO" id="GO:0005768">
    <property type="term" value="C:endosome"/>
    <property type="evidence" value="ECO:0007669"/>
    <property type="project" value="TreeGrafter"/>
</dbReference>
<dbReference type="InterPro" id="IPR045734">
    <property type="entry name" value="Snx8_BAR_dom"/>
</dbReference>
<dbReference type="InterPro" id="IPR001683">
    <property type="entry name" value="PX_dom"/>
</dbReference>
<keyword evidence="7" id="KW-0963">Cytoplasm</keyword>
<comment type="caution">
    <text evidence="13">The sequence shown here is derived from an EMBL/GenBank/DDBJ whole genome shotgun (WGS) entry which is preliminary data.</text>
</comment>
<evidence type="ECO:0000256" key="9">
    <source>
        <dbReference type="ARBA" id="ARBA00023136"/>
    </source>
</evidence>
<dbReference type="Pfam" id="PF19566">
    <property type="entry name" value="Snx8_BAR_dom"/>
    <property type="match status" value="1"/>
</dbReference>
<dbReference type="PANTHER" id="PTHR47554:SF1">
    <property type="entry name" value="SORTING NEXIN MVP1"/>
    <property type="match status" value="1"/>
</dbReference>
<protein>
    <recommendedName>
        <fullName evidence="5">Sorting nexin MVP1</fullName>
    </recommendedName>
    <alternativeName>
        <fullName evidence="10">Sorting nexin mvp1</fullName>
    </alternativeName>
</protein>
<evidence type="ECO:0000313" key="13">
    <source>
        <dbReference type="EMBL" id="KAK5119050.1"/>
    </source>
</evidence>
<dbReference type="PROSITE" id="PS50195">
    <property type="entry name" value="PX"/>
    <property type="match status" value="1"/>
</dbReference>
<evidence type="ECO:0000256" key="10">
    <source>
        <dbReference type="ARBA" id="ARBA00072009"/>
    </source>
</evidence>